<dbReference type="Gene3D" id="3.20.20.410">
    <property type="entry name" value="Protein of unknown function UPF0759"/>
    <property type="match status" value="1"/>
</dbReference>
<dbReference type="SUPFAM" id="SSF117396">
    <property type="entry name" value="TM1631-like"/>
    <property type="match status" value="1"/>
</dbReference>
<dbReference type="PANTHER" id="PTHR30348">
    <property type="entry name" value="UNCHARACTERIZED PROTEIN YECE"/>
    <property type="match status" value="1"/>
</dbReference>
<gene>
    <name evidence="2" type="ORF">J3U87_08890</name>
</gene>
<dbReference type="RefSeq" id="WP_237382682.1">
    <property type="nucleotide sequence ID" value="NZ_CP071793.1"/>
</dbReference>
<accession>A0A8A4TRI2</accession>
<dbReference type="InterPro" id="IPR002763">
    <property type="entry name" value="DUF72"/>
</dbReference>
<evidence type="ECO:0000256" key="1">
    <source>
        <dbReference type="SAM" id="MobiDB-lite"/>
    </source>
</evidence>
<feature type="region of interest" description="Disordered" evidence="1">
    <location>
        <begin position="269"/>
        <end position="291"/>
    </location>
</feature>
<proteinExistence type="predicted"/>
<reference evidence="2" key="1">
    <citation type="submission" date="2021-03" db="EMBL/GenBank/DDBJ databases">
        <title>Acanthopleuribacteraceae sp. M133.</title>
        <authorList>
            <person name="Wang G."/>
        </authorList>
    </citation>
    <scope>NUCLEOTIDE SEQUENCE</scope>
    <source>
        <strain evidence="2">M133</strain>
    </source>
</reference>
<dbReference type="KEGG" id="scor:J3U87_08890"/>
<dbReference type="InterPro" id="IPR036520">
    <property type="entry name" value="UPF0759_sf"/>
</dbReference>
<dbReference type="Proteomes" id="UP000663929">
    <property type="component" value="Chromosome"/>
</dbReference>
<dbReference type="EMBL" id="CP071793">
    <property type="protein sequence ID" value="QTD52576.1"/>
    <property type="molecule type" value="Genomic_DNA"/>
</dbReference>
<dbReference type="Pfam" id="PF01904">
    <property type="entry name" value="DUF72"/>
    <property type="match status" value="1"/>
</dbReference>
<organism evidence="2 3">
    <name type="scientific">Sulfidibacter corallicola</name>
    <dbReference type="NCBI Taxonomy" id="2818388"/>
    <lineage>
        <taxon>Bacteria</taxon>
        <taxon>Pseudomonadati</taxon>
        <taxon>Acidobacteriota</taxon>
        <taxon>Holophagae</taxon>
        <taxon>Acanthopleuribacterales</taxon>
        <taxon>Acanthopleuribacteraceae</taxon>
        <taxon>Sulfidibacter</taxon>
    </lineage>
</organism>
<protein>
    <submittedName>
        <fullName evidence="2">DUF72 domain-containing protein</fullName>
    </submittedName>
</protein>
<evidence type="ECO:0000313" key="3">
    <source>
        <dbReference type="Proteomes" id="UP000663929"/>
    </source>
</evidence>
<sequence length="291" mass="33882">MYELPYYLGCPMWANRDWVGRFFRRDAKPREYLSQYSSALTSVEGNTTFYALPKAETVALWADSVPARFRFCFKFPRVVSHDLALRDAERETAEFFERLSPLGARLGPFFLQLPPSFADMDRLARFLARLPREFRYAVEARHARFYDGASGERDFDAVLTELGMDRVIFDTHRLMRLTTRDPELLEAQRKKPKAPVRHHATGPHPFLRFVGDPDFAQDREILEGWARRAAGWIAEGRRPFIFMHQAPEDVAAPQIARLFHEMLQTHRPEVGDMPPWPIDDEPPPEEQLSLF</sequence>
<dbReference type="AlphaFoldDB" id="A0A8A4TRI2"/>
<name>A0A8A4TRI2_SULCO</name>
<keyword evidence="3" id="KW-1185">Reference proteome</keyword>
<evidence type="ECO:0000313" key="2">
    <source>
        <dbReference type="EMBL" id="QTD52576.1"/>
    </source>
</evidence>
<dbReference type="PANTHER" id="PTHR30348:SF9">
    <property type="entry name" value="UPF0759 PROTEIN YECE"/>
    <property type="match status" value="1"/>
</dbReference>